<evidence type="ECO:0000256" key="1">
    <source>
        <dbReference type="SAM" id="Phobius"/>
    </source>
</evidence>
<dbReference type="EMBL" id="AP023098">
    <property type="protein sequence ID" value="BCE79495.1"/>
    <property type="molecule type" value="Genomic_DNA"/>
</dbReference>
<proteinExistence type="predicted"/>
<feature type="transmembrane region" description="Helical" evidence="1">
    <location>
        <begin position="34"/>
        <end position="54"/>
    </location>
</feature>
<organism evidence="3">
    <name type="scientific">Bradyrhizobium diazoefficiens</name>
    <dbReference type="NCBI Taxonomy" id="1355477"/>
    <lineage>
        <taxon>Bacteria</taxon>
        <taxon>Pseudomonadati</taxon>
        <taxon>Pseudomonadota</taxon>
        <taxon>Alphaproteobacteria</taxon>
        <taxon>Hyphomicrobiales</taxon>
        <taxon>Nitrobacteraceae</taxon>
        <taxon>Bradyrhizobium</taxon>
    </lineage>
</organism>
<accession>A0A810BWB7</accession>
<keyword evidence="1" id="KW-0472">Membrane</keyword>
<reference evidence="2" key="1">
    <citation type="submission" date="2020-05" db="EMBL/GenBank/DDBJ databases">
        <title>Complete genome sequence of Bradyrhizobium diazoefficiens XF3 isolated from soybean nodule.</title>
        <authorList>
            <person name="Noda R."/>
            <person name="Kakizaki K."/>
            <person name="Minamisawa K."/>
        </authorList>
    </citation>
    <scope>NUCLEOTIDE SEQUENCE</scope>
    <source>
        <strain evidence="2">XF3</strain>
    </source>
</reference>
<protein>
    <submittedName>
        <fullName evidence="3">Uncharacterized protein</fullName>
    </submittedName>
</protein>
<dbReference type="EMBL" id="AP023093">
    <property type="protein sequence ID" value="BCE35891.1"/>
    <property type="molecule type" value="Genomic_DNA"/>
</dbReference>
<evidence type="ECO:0000313" key="3">
    <source>
        <dbReference type="EMBL" id="BCE79495.1"/>
    </source>
</evidence>
<sequence>MDPVAALKRYVPTWGLARDSRLRLDGAGVWGTTSMRIVMVLALCAVVGGCGLMARRELEEKQQVATAQMQAGLAECKARFPAEAKRYVEKTSCDYNAAQAIRPFLTYPDLFDKEWAERTLLAERLQAGKLTLAEANVQAASVHSQIAEDEQRRNLASRSVNAQEAAAAAAWKSTSCTRIGNTVNCF</sequence>
<name>A0A810BWB7_9BRAD</name>
<keyword evidence="1" id="KW-1133">Transmembrane helix</keyword>
<dbReference type="AlphaFoldDB" id="A0A810BWB7"/>
<keyword evidence="1" id="KW-0812">Transmembrane</keyword>
<reference evidence="3" key="2">
    <citation type="submission" date="2020-05" db="EMBL/GenBank/DDBJ databases">
        <title>Complete genome sequence of Bradyrhizobium diazoefficiens XF9 isolated from soybean nodule.</title>
        <authorList>
            <person name="Noda R."/>
            <person name="Kakizaki K."/>
            <person name="Minamisawa K."/>
        </authorList>
    </citation>
    <scope>NUCLEOTIDE SEQUENCE</scope>
    <source>
        <strain evidence="3">XF9</strain>
    </source>
</reference>
<gene>
    <name evidence="2" type="ORF">XF3B_09220</name>
    <name evidence="3" type="ORF">XF9B_09160</name>
</gene>
<evidence type="ECO:0000313" key="2">
    <source>
        <dbReference type="EMBL" id="BCE35891.1"/>
    </source>
</evidence>